<feature type="non-terminal residue" evidence="1">
    <location>
        <position position="1"/>
    </location>
</feature>
<feature type="non-terminal residue" evidence="1">
    <location>
        <position position="707"/>
    </location>
</feature>
<accession>A0A382BFZ0</accession>
<proteinExistence type="predicted"/>
<organism evidence="1">
    <name type="scientific">marine metagenome</name>
    <dbReference type="NCBI Taxonomy" id="408172"/>
    <lineage>
        <taxon>unclassified sequences</taxon>
        <taxon>metagenomes</taxon>
        <taxon>ecological metagenomes</taxon>
    </lineage>
</organism>
<name>A0A382BFZ0_9ZZZZ</name>
<sequence length="707" mass="75232">NIESGNANVLIGNNAGDGLLPNADNKLIIDNGNSNLGVTNPLISGSFAVADRGVTVDGTLLSRDDLSTANDINIAQVTQDNSVVADLFTIAENSGDINMTNYSSGQKINFVVDENTTVLTLDGTDNMVKLPLEKKLASDDDTDTYINAVGSGARLNVKGADKVLVHAQDPALGVIQLLAADSIRMTSDNIEINSTQEFIVSNDMRVGRDFRVGDVTNTEFKISHSGAYNTIIENKITDKDLIFKVAPSGAGTEIMRIDGDGQSMLMADLKRLEFRDTETYMHSTEANILALVAPSLNITSTSGVTLDTDNHFQFRDAATYVASSASNVLDIVSPRLVLSQSSTAAGRVDIGTGEANKIESDATSMTLTSPNLTLNGTTKTIAVGEVEFQDSLIFANNGSEVNELVIAETGTDDYTITNMVQDKDIIFNLKPGGTPTEIARFDGSATSFRMAATNKLEFTDGDDYINNEDSKLNIVSKNSGNVKIGNIGADAANTTNRVEIHALNTIEPNTDEILVTAPDETPKVTLSSVKDDITLMPQLHFKKIRGGATGINNDLLGEIAAIGEDGVNTVTTYAKIQFKSTDVTDAAERGSMQFITKGATGPFDDSEQGVEDLLMDINHSTENAVTVHADLFVEGAMSLNGAAFKDDITSKEKGENSLGTDGEGEWKSLNLYDADGVGSMITFGIGSDDATDLRLTYNGTDGLTLNR</sequence>
<reference evidence="1" key="1">
    <citation type="submission" date="2018-05" db="EMBL/GenBank/DDBJ databases">
        <authorList>
            <person name="Lanie J.A."/>
            <person name="Ng W.-L."/>
            <person name="Kazmierczak K.M."/>
            <person name="Andrzejewski T.M."/>
            <person name="Davidsen T.M."/>
            <person name="Wayne K.J."/>
            <person name="Tettelin H."/>
            <person name="Glass J.I."/>
            <person name="Rusch D."/>
            <person name="Podicherti R."/>
            <person name="Tsui H.-C.T."/>
            <person name="Winkler M.E."/>
        </authorList>
    </citation>
    <scope>NUCLEOTIDE SEQUENCE</scope>
</reference>
<dbReference type="AlphaFoldDB" id="A0A382BFZ0"/>
<protein>
    <submittedName>
        <fullName evidence="1">Uncharacterized protein</fullName>
    </submittedName>
</protein>
<gene>
    <name evidence="1" type="ORF">METZ01_LOCUS165582</name>
</gene>
<dbReference type="EMBL" id="UINC01029652">
    <property type="protein sequence ID" value="SVB12728.1"/>
    <property type="molecule type" value="Genomic_DNA"/>
</dbReference>
<evidence type="ECO:0000313" key="1">
    <source>
        <dbReference type="EMBL" id="SVB12728.1"/>
    </source>
</evidence>